<evidence type="ECO:0000256" key="1">
    <source>
        <dbReference type="SAM" id="MobiDB-lite"/>
    </source>
</evidence>
<feature type="region of interest" description="Disordered" evidence="1">
    <location>
        <begin position="343"/>
        <end position="463"/>
    </location>
</feature>
<feature type="compositionally biased region" description="Low complexity" evidence="1">
    <location>
        <begin position="440"/>
        <end position="453"/>
    </location>
</feature>
<dbReference type="Proteomes" id="UP000829685">
    <property type="component" value="Unassembled WGS sequence"/>
</dbReference>
<name>A0A9P9WLK5_9PEZI</name>
<protein>
    <submittedName>
        <fullName evidence="2">Uncharacterized protein</fullName>
    </submittedName>
</protein>
<accession>A0A9P9WLK5</accession>
<sequence>MRILNGSVDHGTDGTTLARTALVAAELRKLEAPRDFIGNIFDHEKNGRALYGNQAAREIFGELDDLISLARSFKQNFEIEDDNQDWFKEMVKKEFQHNPNYQGHSKKEILQHLFQWSRLWHGARDRALQHCTTRNPIFFGAYGNNPYYDGRGAPANVVLHEARLEEDAVLAHFHLNQSLEHHFQHAYGMDKSDVLALMNARQDASSRASMSRGAYIFTWLASYINEFASIRQLAHHTVWKRATGIVGQNRIRFYRNRVPIEQPSHDAYRAFVATTNSLVKDYNNHHCINRTTFDILRNQILDLNRQVRTTRILKVDGVNATPVPPNTSLDVQIQSRLDHFPAETASRNINHPPARLYCDTTNWPPPPPPHDHDDDDDDDNDDGADGGNGPVTPAPDPNTSNAGSRAVAGQISTTTPTTENRRIFRPPKRQNRTTPDTSATLNSPPQTLSTPTPSRKRTRTAGTDTALGQLVSGVVKGLYRMTFTGPGDNGAPPVVVEVTGREITGTPSGACKRRKVVPADNMGS</sequence>
<gene>
    <name evidence="2" type="ORF">JX265_006505</name>
</gene>
<reference evidence="2" key="1">
    <citation type="submission" date="2021-03" db="EMBL/GenBank/DDBJ databases">
        <title>Revisited historic fungal species revealed as producer of novel bioactive compounds through whole genome sequencing and comparative genomics.</title>
        <authorList>
            <person name="Vignolle G.A."/>
            <person name="Hochenegger N."/>
            <person name="Mach R.L."/>
            <person name="Mach-Aigner A.R."/>
            <person name="Javad Rahimi M."/>
            <person name="Salim K.A."/>
            <person name="Chan C.M."/>
            <person name="Lim L.B.L."/>
            <person name="Cai F."/>
            <person name="Druzhinina I.S."/>
            <person name="U'Ren J.M."/>
            <person name="Derntl C."/>
        </authorList>
    </citation>
    <scope>NUCLEOTIDE SEQUENCE</scope>
    <source>
        <strain evidence="2">TUCIM 5799</strain>
    </source>
</reference>
<organism evidence="2 3">
    <name type="scientific">Neoarthrinium moseri</name>
    <dbReference type="NCBI Taxonomy" id="1658444"/>
    <lineage>
        <taxon>Eukaryota</taxon>
        <taxon>Fungi</taxon>
        <taxon>Dikarya</taxon>
        <taxon>Ascomycota</taxon>
        <taxon>Pezizomycotina</taxon>
        <taxon>Sordariomycetes</taxon>
        <taxon>Xylariomycetidae</taxon>
        <taxon>Amphisphaeriales</taxon>
        <taxon>Apiosporaceae</taxon>
        <taxon>Neoarthrinium</taxon>
    </lineage>
</organism>
<comment type="caution">
    <text evidence="2">The sequence shown here is derived from an EMBL/GenBank/DDBJ whole genome shotgun (WGS) entry which is preliminary data.</text>
</comment>
<dbReference type="EMBL" id="JAFIMR010000015">
    <property type="protein sequence ID" value="KAI1869415.1"/>
    <property type="molecule type" value="Genomic_DNA"/>
</dbReference>
<evidence type="ECO:0000313" key="3">
    <source>
        <dbReference type="Proteomes" id="UP000829685"/>
    </source>
</evidence>
<dbReference type="AlphaFoldDB" id="A0A9P9WLK5"/>
<evidence type="ECO:0000313" key="2">
    <source>
        <dbReference type="EMBL" id="KAI1869415.1"/>
    </source>
</evidence>
<keyword evidence="3" id="KW-1185">Reference proteome</keyword>
<feature type="compositionally biased region" description="Acidic residues" evidence="1">
    <location>
        <begin position="373"/>
        <end position="384"/>
    </location>
</feature>
<proteinExistence type="predicted"/>